<keyword evidence="1" id="KW-0805">Transcription regulation</keyword>
<dbReference type="InterPro" id="IPR018060">
    <property type="entry name" value="HTH_AraC"/>
</dbReference>
<keyword evidence="3" id="KW-0804">Transcription</keyword>
<dbReference type="Proteomes" id="UP000245998">
    <property type="component" value="Unassembled WGS sequence"/>
</dbReference>
<dbReference type="AlphaFoldDB" id="A0A2U1JPF8"/>
<evidence type="ECO:0000256" key="2">
    <source>
        <dbReference type="ARBA" id="ARBA00023125"/>
    </source>
</evidence>
<evidence type="ECO:0000259" key="4">
    <source>
        <dbReference type="PROSITE" id="PS01124"/>
    </source>
</evidence>
<dbReference type="InterPro" id="IPR009057">
    <property type="entry name" value="Homeodomain-like_sf"/>
</dbReference>
<evidence type="ECO:0000313" key="5">
    <source>
        <dbReference type="EMBL" id="PWA07066.1"/>
    </source>
</evidence>
<protein>
    <submittedName>
        <fullName evidence="5">AraC family transcriptional regulator</fullName>
    </submittedName>
</protein>
<dbReference type="EMBL" id="QCZG01000053">
    <property type="protein sequence ID" value="PWA07066.1"/>
    <property type="molecule type" value="Genomic_DNA"/>
</dbReference>
<dbReference type="PANTHER" id="PTHR46796">
    <property type="entry name" value="HTH-TYPE TRANSCRIPTIONAL ACTIVATOR RHAS-RELATED"/>
    <property type="match status" value="1"/>
</dbReference>
<dbReference type="PANTHER" id="PTHR46796:SF13">
    <property type="entry name" value="HTH-TYPE TRANSCRIPTIONAL ACTIVATOR RHAS"/>
    <property type="match status" value="1"/>
</dbReference>
<organism evidence="5 6">
    <name type="scientific">Pueribacillus theae</name>
    <dbReference type="NCBI Taxonomy" id="2171751"/>
    <lineage>
        <taxon>Bacteria</taxon>
        <taxon>Bacillati</taxon>
        <taxon>Bacillota</taxon>
        <taxon>Bacilli</taxon>
        <taxon>Bacillales</taxon>
        <taxon>Bacillaceae</taxon>
        <taxon>Pueribacillus</taxon>
    </lineage>
</organism>
<feature type="domain" description="HTH araC/xylS-type" evidence="4">
    <location>
        <begin position="161"/>
        <end position="262"/>
    </location>
</feature>
<evidence type="ECO:0000313" key="6">
    <source>
        <dbReference type="Proteomes" id="UP000245998"/>
    </source>
</evidence>
<dbReference type="Gene3D" id="1.10.10.60">
    <property type="entry name" value="Homeodomain-like"/>
    <property type="match status" value="1"/>
</dbReference>
<dbReference type="InterPro" id="IPR046532">
    <property type="entry name" value="DUF6597"/>
</dbReference>
<dbReference type="GO" id="GO:0043565">
    <property type="term" value="F:sequence-specific DNA binding"/>
    <property type="evidence" value="ECO:0007669"/>
    <property type="project" value="InterPro"/>
</dbReference>
<dbReference type="SMART" id="SM00342">
    <property type="entry name" value="HTH_ARAC"/>
    <property type="match status" value="1"/>
</dbReference>
<accession>A0A2U1JPF8</accession>
<dbReference type="OrthoDB" id="323290at2"/>
<dbReference type="Pfam" id="PF20240">
    <property type="entry name" value="DUF6597"/>
    <property type="match status" value="1"/>
</dbReference>
<dbReference type="Pfam" id="PF12833">
    <property type="entry name" value="HTH_18"/>
    <property type="match status" value="1"/>
</dbReference>
<gene>
    <name evidence="5" type="ORF">DCC39_16845</name>
</gene>
<comment type="caution">
    <text evidence="5">The sequence shown here is derived from an EMBL/GenBank/DDBJ whole genome shotgun (WGS) entry which is preliminary data.</text>
</comment>
<name>A0A2U1JPF8_9BACI</name>
<evidence type="ECO:0000256" key="1">
    <source>
        <dbReference type="ARBA" id="ARBA00023015"/>
    </source>
</evidence>
<keyword evidence="6" id="KW-1185">Reference proteome</keyword>
<reference evidence="5 6" key="1">
    <citation type="submission" date="2018-04" db="EMBL/GenBank/DDBJ databases">
        <title>Camelliibacillus theae gen. nov., sp. nov., isolated from Pu'er tea.</title>
        <authorList>
            <person name="Niu L."/>
        </authorList>
    </citation>
    <scope>NUCLEOTIDE SEQUENCE [LARGE SCALE GENOMIC DNA]</scope>
    <source>
        <strain evidence="5 6">T8</strain>
    </source>
</reference>
<dbReference type="InterPro" id="IPR050204">
    <property type="entry name" value="AraC_XylS_family_regulators"/>
</dbReference>
<evidence type="ECO:0000256" key="3">
    <source>
        <dbReference type="ARBA" id="ARBA00023163"/>
    </source>
</evidence>
<dbReference type="GO" id="GO:0003700">
    <property type="term" value="F:DNA-binding transcription factor activity"/>
    <property type="evidence" value="ECO:0007669"/>
    <property type="project" value="InterPro"/>
</dbReference>
<proteinExistence type="predicted"/>
<sequence>MTLFHTYHPQPPLSNFINIFWLYKGYHPPHKMERLLPDGSMEFVINLEEDKINVYDQKNHDRFKSFRGSLISGPHSDFTVIDTASQASTIGVHFKPGGAFPFLKLPADELHNEHVALDELWGTKATEMREQLLEAETPVAKFQILEQYLMGMMTQASASHPAVVFALRKFLASPHQWKIADVTEQISLSSRRFIQVFKEEVGLTPKQFCRIQRFQNVLCLIEDGEQVDWTDIALTSGYYDQAHFIHDFRSFSGLSPTTYHLNQGKQKNHVPFGG</sequence>
<keyword evidence="2" id="KW-0238">DNA-binding</keyword>
<dbReference type="SUPFAM" id="SSF46689">
    <property type="entry name" value="Homeodomain-like"/>
    <property type="match status" value="1"/>
</dbReference>
<dbReference type="PROSITE" id="PS01124">
    <property type="entry name" value="HTH_ARAC_FAMILY_2"/>
    <property type="match status" value="1"/>
</dbReference>